<gene>
    <name evidence="11" type="primary">lysS1</name>
    <name evidence="10" type="synonym">lysS</name>
    <name evidence="11" type="ordered locus">TPASS_0644</name>
</gene>
<evidence type="ECO:0000313" key="11">
    <source>
        <dbReference type="EMBL" id="ACD71062.1"/>
    </source>
</evidence>
<evidence type="ECO:0000313" key="12">
    <source>
        <dbReference type="Proteomes" id="UP000001202"/>
    </source>
</evidence>
<dbReference type="Gene3D" id="3.40.50.620">
    <property type="entry name" value="HUPs"/>
    <property type="match status" value="2"/>
</dbReference>
<feature type="short sequence motif" description="'KMSKS' region" evidence="10">
    <location>
        <begin position="287"/>
        <end position="291"/>
    </location>
</feature>
<accession>A0A0H3BJB9</accession>
<dbReference type="InterPro" id="IPR002904">
    <property type="entry name" value="Lys-tRNA-ligase"/>
</dbReference>
<keyword evidence="4 10" id="KW-0436">Ligase</keyword>
<dbReference type="GO" id="GO:0004824">
    <property type="term" value="F:lysine-tRNA ligase activity"/>
    <property type="evidence" value="ECO:0007669"/>
    <property type="project" value="UniProtKB-UniRule"/>
</dbReference>
<dbReference type="GO" id="GO:0000049">
    <property type="term" value="F:tRNA binding"/>
    <property type="evidence" value="ECO:0007669"/>
    <property type="project" value="InterPro"/>
</dbReference>
<dbReference type="PANTHER" id="PTHR37940:SF1">
    <property type="entry name" value="LYSINE--TRNA LIGASE"/>
    <property type="match status" value="1"/>
</dbReference>
<evidence type="ECO:0000256" key="9">
    <source>
        <dbReference type="ARBA" id="ARBA00048573"/>
    </source>
</evidence>
<dbReference type="Gene3D" id="1.10.10.770">
    <property type="match status" value="1"/>
</dbReference>
<protein>
    <recommendedName>
        <fullName evidence="10">Lysine--tRNA ligase</fullName>
        <ecNumber evidence="10">6.1.1.6</ecNumber>
    </recommendedName>
    <alternativeName>
        <fullName evidence="10">Lysyl-tRNA synthetase</fullName>
        <shortName evidence="10">LysRS</shortName>
    </alternativeName>
</protein>
<dbReference type="SUPFAM" id="SSF52374">
    <property type="entry name" value="Nucleotidylyl transferase"/>
    <property type="match status" value="1"/>
</dbReference>
<dbReference type="Pfam" id="PF01921">
    <property type="entry name" value="tRNA-synt_1f"/>
    <property type="match status" value="1"/>
</dbReference>
<keyword evidence="3 10" id="KW-0963">Cytoplasm</keyword>
<keyword evidence="5 10" id="KW-0547">Nucleotide-binding</keyword>
<dbReference type="PATRIC" id="fig|455434.6.peg.638"/>
<feature type="short sequence motif" description="'HIGH' region" evidence="10">
    <location>
        <begin position="36"/>
        <end position="44"/>
    </location>
</feature>
<evidence type="ECO:0000256" key="2">
    <source>
        <dbReference type="ARBA" id="ARBA00005594"/>
    </source>
</evidence>
<proteinExistence type="inferred from homology"/>
<dbReference type="CDD" id="cd00674">
    <property type="entry name" value="LysRS_core_class_I"/>
    <property type="match status" value="1"/>
</dbReference>
<comment type="subcellular location">
    <subcellularLocation>
        <location evidence="1 10">Cytoplasm</location>
    </subcellularLocation>
</comment>
<dbReference type="PANTHER" id="PTHR37940">
    <property type="entry name" value="LYSINE--TRNA LIGASE"/>
    <property type="match status" value="1"/>
</dbReference>
<dbReference type="GO" id="GO:0005737">
    <property type="term" value="C:cytoplasm"/>
    <property type="evidence" value="ECO:0007669"/>
    <property type="project" value="UniProtKB-SubCell"/>
</dbReference>
<keyword evidence="7 10" id="KW-0648">Protein biosynthesis</keyword>
<evidence type="ECO:0000256" key="8">
    <source>
        <dbReference type="ARBA" id="ARBA00023146"/>
    </source>
</evidence>
<dbReference type="EMBL" id="CP000805">
    <property type="protein sequence ID" value="ACD71062.1"/>
    <property type="molecule type" value="Genomic_DNA"/>
</dbReference>
<dbReference type="Proteomes" id="UP000001202">
    <property type="component" value="Chromosome"/>
</dbReference>
<evidence type="ECO:0000256" key="4">
    <source>
        <dbReference type="ARBA" id="ARBA00022598"/>
    </source>
</evidence>
<evidence type="ECO:0000256" key="1">
    <source>
        <dbReference type="ARBA" id="ARBA00004496"/>
    </source>
</evidence>
<dbReference type="InterPro" id="IPR001412">
    <property type="entry name" value="aa-tRNA-synth_I_CS"/>
</dbReference>
<evidence type="ECO:0000256" key="3">
    <source>
        <dbReference type="ARBA" id="ARBA00022490"/>
    </source>
</evidence>
<keyword evidence="8 10" id="KW-0030">Aminoacyl-tRNA synthetase</keyword>
<dbReference type="RefSeq" id="WP_012460583.1">
    <property type="nucleotide sequence ID" value="NC_010741.1"/>
</dbReference>
<dbReference type="NCBIfam" id="TIGR00467">
    <property type="entry name" value="lysS_arch"/>
    <property type="match status" value="1"/>
</dbReference>
<keyword evidence="6 10" id="KW-0067">ATP-binding</keyword>
<dbReference type="GO" id="GO:0005524">
    <property type="term" value="F:ATP binding"/>
    <property type="evidence" value="ECO:0007669"/>
    <property type="project" value="UniProtKB-UniRule"/>
</dbReference>
<comment type="catalytic activity">
    <reaction evidence="9 10">
        <text>tRNA(Lys) + L-lysine + ATP = L-lysyl-tRNA(Lys) + AMP + diphosphate</text>
        <dbReference type="Rhea" id="RHEA:20792"/>
        <dbReference type="Rhea" id="RHEA-COMP:9696"/>
        <dbReference type="Rhea" id="RHEA-COMP:9697"/>
        <dbReference type="ChEBI" id="CHEBI:30616"/>
        <dbReference type="ChEBI" id="CHEBI:32551"/>
        <dbReference type="ChEBI" id="CHEBI:33019"/>
        <dbReference type="ChEBI" id="CHEBI:78442"/>
        <dbReference type="ChEBI" id="CHEBI:78529"/>
        <dbReference type="ChEBI" id="CHEBI:456215"/>
        <dbReference type="EC" id="6.1.1.6"/>
    </reaction>
</comment>
<dbReference type="SUPFAM" id="SSF48163">
    <property type="entry name" value="An anticodon-binding domain of class I aminoacyl-tRNA synthetases"/>
    <property type="match status" value="1"/>
</dbReference>
<sequence>MSICEKSLHWADKVAHKIIKECADCDQYTCASGITPSGTVHIGNFREIISVDLVVRALRDQGKSVRFVHSWDDYDVFRRIPDNVPAQDELKQYIRMPITSVPDPFQQEDSYARHHEREIESALPEVGIYPEYVYQSKQYQAGVYAQEIKIALDNRHRIQAILNEYRDEQHKISGTYWPVSVFCTACHKDCTTVDAWDSHWCLQYHCECGHGEQVDLRQTSAVKLSWRVDWAMRWSKEHVVFEPAGKDHHSQGGSFDTARLISDHIYHWPAPVSFRYDFIGLKGLPGKMSSSAGKVVGLRDVLEVYQPEVLRYLFVSTRPNTEFSISFDLDVLKIYEDYDKSERVAWGIHAAKSEHEFMRHKRIYELSQVRGMPPCISYQVPFRHVCNILQINSGDISAVLAFFSDIHKDQIERFVRRCQCAWNWIRDAGAPDDFKFTLKEDGVRVPLSAEITEALRLIRDTLVPRTDVLSEKELSAELYAVARQIPVGSKELFTALYQVLIGKNQGPRLAGFMKVIGTQRLHRMLSVY</sequence>
<organism evidence="11 12">
    <name type="scientific">Treponema pallidum subsp. pallidum (strain SS14)</name>
    <dbReference type="NCBI Taxonomy" id="455434"/>
    <lineage>
        <taxon>Bacteria</taxon>
        <taxon>Pseudomonadati</taxon>
        <taxon>Spirochaetota</taxon>
        <taxon>Spirochaetia</taxon>
        <taxon>Spirochaetales</taxon>
        <taxon>Treponemataceae</taxon>
        <taxon>Treponema</taxon>
    </lineage>
</organism>
<dbReference type="Gene3D" id="1.10.10.350">
    <property type="match status" value="1"/>
</dbReference>
<reference evidence="11 12" key="1">
    <citation type="journal article" date="2008" name="BMC Microbiol.">
        <title>Complete genome sequence of Treponema pallidum ssp. pallidum strain SS14 determined with oligonucleotide arrays.</title>
        <authorList>
            <person name="Matejkova P."/>
            <person name="Strouhal M."/>
            <person name="Smajs D."/>
            <person name="Norris S.J."/>
            <person name="Palzkill T."/>
            <person name="Petrosino J.F."/>
            <person name="Sodergren E."/>
            <person name="Norton J.E."/>
            <person name="Singh J."/>
            <person name="Richmond T.A."/>
            <person name="Molla M.N."/>
            <person name="Albert T.J."/>
            <person name="Weinstock G.M."/>
        </authorList>
    </citation>
    <scope>NUCLEOTIDE SEQUENCE [LARGE SCALE GENOMIC DNA]</scope>
    <source>
        <strain evidence="11 12">SS14</strain>
    </source>
</reference>
<dbReference type="EC" id="6.1.1.6" evidence="10"/>
<dbReference type="KEGG" id="tpp:TPASS_0644"/>
<dbReference type="InterPro" id="IPR008925">
    <property type="entry name" value="aa_tRNA-synth_I_cd-bd_sf"/>
</dbReference>
<dbReference type="Gene3D" id="6.10.20.10">
    <property type="entry name" value="Lysine tRNA ligase, stem contact fold domain"/>
    <property type="match status" value="1"/>
</dbReference>
<comment type="caution">
    <text evidence="10">Lacks conserved residue(s) required for the propagation of feature annotation.</text>
</comment>
<comment type="similarity">
    <text evidence="2 10">Belongs to the class-I aminoacyl-tRNA synthetase family.</text>
</comment>
<dbReference type="InterPro" id="IPR020751">
    <property type="entry name" value="aa-tRNA-synth_I_codon-bd_sub2"/>
</dbReference>
<dbReference type="InterPro" id="IPR014729">
    <property type="entry name" value="Rossmann-like_a/b/a_fold"/>
</dbReference>
<dbReference type="InterPro" id="IPR042078">
    <property type="entry name" value="Lys-tRNA-ligase_SC_fold"/>
</dbReference>
<evidence type="ECO:0000256" key="10">
    <source>
        <dbReference type="HAMAP-Rule" id="MF_00177"/>
    </source>
</evidence>
<dbReference type="PROSITE" id="PS00178">
    <property type="entry name" value="AA_TRNA_LIGASE_I"/>
    <property type="match status" value="1"/>
</dbReference>
<dbReference type="HAMAP" id="MF_00177">
    <property type="entry name" value="Lys_tRNA_synth_class1"/>
    <property type="match status" value="1"/>
</dbReference>
<dbReference type="GO" id="GO:0006430">
    <property type="term" value="P:lysyl-tRNA aminoacylation"/>
    <property type="evidence" value="ECO:0007669"/>
    <property type="project" value="UniProtKB-UniRule"/>
</dbReference>
<name>A0A0H3BJB9_TREPS</name>
<evidence type="ECO:0000256" key="6">
    <source>
        <dbReference type="ARBA" id="ARBA00022840"/>
    </source>
</evidence>
<dbReference type="AlphaFoldDB" id="A0A0H3BJB9"/>
<evidence type="ECO:0000256" key="5">
    <source>
        <dbReference type="ARBA" id="ARBA00022741"/>
    </source>
</evidence>
<evidence type="ECO:0000256" key="7">
    <source>
        <dbReference type="ARBA" id="ARBA00022917"/>
    </source>
</evidence>